<gene>
    <name evidence="2" type="ORF">COCSUDRAFT_61871</name>
</gene>
<evidence type="ECO:0000313" key="3">
    <source>
        <dbReference type="Proteomes" id="UP000007264"/>
    </source>
</evidence>
<dbReference type="eggNOG" id="ENOG502RZ4T">
    <property type="taxonomic scope" value="Eukaryota"/>
</dbReference>
<feature type="transmembrane region" description="Helical" evidence="1">
    <location>
        <begin position="112"/>
        <end position="143"/>
    </location>
</feature>
<dbReference type="InterPro" id="IPR026721">
    <property type="entry name" value="TMEM18"/>
</dbReference>
<feature type="transmembrane region" description="Helical" evidence="1">
    <location>
        <begin position="49"/>
        <end position="67"/>
    </location>
</feature>
<dbReference type="EMBL" id="AGSI01000005">
    <property type="protein sequence ID" value="EIE24446.1"/>
    <property type="molecule type" value="Genomic_DNA"/>
</dbReference>
<protein>
    <submittedName>
        <fullName evidence="2">Uncharacterized protein</fullName>
    </submittedName>
</protein>
<dbReference type="Pfam" id="PF14770">
    <property type="entry name" value="TMEM18"/>
    <property type="match status" value="1"/>
</dbReference>
<dbReference type="KEGG" id="csl:COCSUDRAFT_61871"/>
<dbReference type="Proteomes" id="UP000007264">
    <property type="component" value="Unassembled WGS sequence"/>
</dbReference>
<dbReference type="OrthoDB" id="411535at2759"/>
<reference evidence="2 3" key="1">
    <citation type="journal article" date="2012" name="Genome Biol.">
        <title>The genome of the polar eukaryotic microalga coccomyxa subellipsoidea reveals traits of cold adaptation.</title>
        <authorList>
            <person name="Blanc G."/>
            <person name="Agarkova I."/>
            <person name="Grimwood J."/>
            <person name="Kuo A."/>
            <person name="Brueggeman A."/>
            <person name="Dunigan D."/>
            <person name="Gurnon J."/>
            <person name="Ladunga I."/>
            <person name="Lindquist E."/>
            <person name="Lucas S."/>
            <person name="Pangilinan J."/>
            <person name="Proschold T."/>
            <person name="Salamov A."/>
            <person name="Schmutz J."/>
            <person name="Weeks D."/>
            <person name="Yamada T."/>
            <person name="Claverie J.M."/>
            <person name="Grigoriev I."/>
            <person name="Van Etten J."/>
            <person name="Lomsadze A."/>
            <person name="Borodovsky M."/>
        </authorList>
    </citation>
    <scope>NUCLEOTIDE SEQUENCE [LARGE SCALE GENOMIC DNA]</scope>
    <source>
        <strain evidence="2 3">C-169</strain>
    </source>
</reference>
<proteinExistence type="predicted"/>
<comment type="caution">
    <text evidence="2">The sequence shown here is derived from an EMBL/GenBank/DDBJ whole genome shotgun (WGS) entry which is preliminary data.</text>
</comment>
<evidence type="ECO:0000313" key="2">
    <source>
        <dbReference type="EMBL" id="EIE24446.1"/>
    </source>
</evidence>
<evidence type="ECO:0000256" key="1">
    <source>
        <dbReference type="SAM" id="Phobius"/>
    </source>
</evidence>
<dbReference type="RefSeq" id="XP_005648990.1">
    <property type="nucleotide sequence ID" value="XM_005648933.1"/>
</dbReference>
<name>I0Z1C7_COCSC</name>
<sequence>MESTFDGLAGVLEEAMNEIRTKFKEASKHAGIWESLQAFAAAVDWTEPWLIALLAFQALLLVSVIILRKSWNYNVGVLVLAAGTVYNAQRLNRLLGDHWRSFAGQPYFDEQGVFISAVVSAPLLLTMFVQLVSYLCQASGLLVDMKRKELRYKARQRARQERAATGAQADTKKTS</sequence>
<dbReference type="AlphaFoldDB" id="I0Z1C7"/>
<keyword evidence="1" id="KW-1133">Transmembrane helix</keyword>
<organism evidence="2 3">
    <name type="scientific">Coccomyxa subellipsoidea (strain C-169)</name>
    <name type="common">Green microalga</name>
    <dbReference type="NCBI Taxonomy" id="574566"/>
    <lineage>
        <taxon>Eukaryota</taxon>
        <taxon>Viridiplantae</taxon>
        <taxon>Chlorophyta</taxon>
        <taxon>core chlorophytes</taxon>
        <taxon>Trebouxiophyceae</taxon>
        <taxon>Trebouxiophyceae incertae sedis</taxon>
        <taxon>Coccomyxaceae</taxon>
        <taxon>Coccomyxa</taxon>
        <taxon>Coccomyxa subellipsoidea</taxon>
    </lineage>
</organism>
<dbReference type="GeneID" id="17042448"/>
<keyword evidence="3" id="KW-1185">Reference proteome</keyword>
<feature type="transmembrane region" description="Helical" evidence="1">
    <location>
        <begin position="74"/>
        <end position="92"/>
    </location>
</feature>
<keyword evidence="1" id="KW-0472">Membrane</keyword>
<accession>I0Z1C7</accession>
<keyword evidence="1" id="KW-0812">Transmembrane</keyword>